<gene>
    <name evidence="11" type="ORF">GCM10023225_26060</name>
</gene>
<evidence type="ECO:0000256" key="7">
    <source>
        <dbReference type="PROSITE-ProRule" id="PRU01379"/>
    </source>
</evidence>
<evidence type="ECO:0000256" key="2">
    <source>
        <dbReference type="ARBA" id="ARBA00005988"/>
    </source>
</evidence>
<proteinExistence type="inferred from homology"/>
<feature type="signal peptide" evidence="9">
    <location>
        <begin position="1"/>
        <end position="27"/>
    </location>
</feature>
<protein>
    <submittedName>
        <fullName evidence="11">M14 family metallopeptidase</fullName>
    </submittedName>
</protein>
<feature type="region of interest" description="Disordered" evidence="8">
    <location>
        <begin position="240"/>
        <end position="291"/>
    </location>
</feature>
<dbReference type="Gene3D" id="3.40.630.10">
    <property type="entry name" value="Zn peptidases"/>
    <property type="match status" value="1"/>
</dbReference>
<feature type="active site" description="Proton donor/acceptor" evidence="7">
    <location>
        <position position="381"/>
    </location>
</feature>
<keyword evidence="6" id="KW-0482">Metalloprotease</keyword>
<evidence type="ECO:0000256" key="9">
    <source>
        <dbReference type="SAM" id="SignalP"/>
    </source>
</evidence>
<evidence type="ECO:0000313" key="11">
    <source>
        <dbReference type="EMBL" id="GAA4986517.1"/>
    </source>
</evidence>
<dbReference type="Pfam" id="PF20773">
    <property type="entry name" value="InhA-like_MAM"/>
    <property type="match status" value="1"/>
</dbReference>
<evidence type="ECO:0000259" key="10">
    <source>
        <dbReference type="PROSITE" id="PS52035"/>
    </source>
</evidence>
<feature type="domain" description="Peptidase M14" evidence="10">
    <location>
        <begin position="115"/>
        <end position="409"/>
    </location>
</feature>
<dbReference type="PANTHER" id="PTHR11705">
    <property type="entry name" value="PROTEASE FAMILY M14 CARBOXYPEPTIDASE A,B"/>
    <property type="match status" value="1"/>
</dbReference>
<organism evidence="11 12">
    <name type="scientific">Kineococcus glutinatus</name>
    <dbReference type="NCBI Taxonomy" id="1070872"/>
    <lineage>
        <taxon>Bacteria</taxon>
        <taxon>Bacillati</taxon>
        <taxon>Actinomycetota</taxon>
        <taxon>Actinomycetes</taxon>
        <taxon>Kineosporiales</taxon>
        <taxon>Kineosporiaceae</taxon>
        <taxon>Kineococcus</taxon>
    </lineage>
</organism>
<keyword evidence="12" id="KW-1185">Reference proteome</keyword>
<accession>A0ABP9I453</accession>
<keyword evidence="3" id="KW-0645">Protease</keyword>
<dbReference type="RefSeq" id="WP_425560206.1">
    <property type="nucleotide sequence ID" value="NZ_BAABIL010000420.1"/>
</dbReference>
<dbReference type="InterPro" id="IPR033810">
    <property type="entry name" value="Carboxypeptidase_T"/>
</dbReference>
<keyword evidence="4" id="KW-0378">Hydrolase</keyword>
<dbReference type="InterPro" id="IPR000834">
    <property type="entry name" value="Peptidase_M14"/>
</dbReference>
<comment type="cofactor">
    <cofactor evidence="1">
        <name>Zn(2+)</name>
        <dbReference type="ChEBI" id="CHEBI:29105"/>
    </cofactor>
</comment>
<dbReference type="PRINTS" id="PR00765">
    <property type="entry name" value="CRBOXYPTASEA"/>
</dbReference>
<dbReference type="EMBL" id="BAABIL010000420">
    <property type="protein sequence ID" value="GAA4986517.1"/>
    <property type="molecule type" value="Genomic_DNA"/>
</dbReference>
<name>A0ABP9I453_9ACTN</name>
<comment type="similarity">
    <text evidence="2 7">Belongs to the peptidase M14 family.</text>
</comment>
<sequence>MRRRFVTTLTTLALVAAPLGGAISASAAPPTPPAVDRLSLYTGVVDAAQLGAITALGVDRRDLSATPEAGGVRVETVLSGAQARRLAAQGLQLAPKTAAAGVRTLAEPATSVFDRYGGEDGIAAELRAQAAAHPDIAAVSSIGRTVNGQDILAVRVTAGPGDVPEGSRPATLYVGAQHAREWITPEMVRRLLAQVLDGYGQDPEITELVDTTELWFVPVANPDGYDFTFEEGQRLWRKNLRDNNGDGQITPGDGVDLNRNFPTKWGYDNEGSSPDPASETYRGPAPASEPETQALDALVARLTPQFLVNYHSAAELLLHGVGWQVDTPSPDDVIYEAMVGDDAEPAVPGYDPDLSAELYTTNGDTDFHAQEAHGTLGFTPEMSTCEAASASDPDDAWEPEACGSGFEFPDDEALVQAEFEKNVPFALAVARSAPHPDEPVSVVGRTAEDFRVDTFSVSHGDPQTVAVVAKRSLDDVTLNYRVGADGPVRQAPVAEWTGGERYGGEVDDYYAELRGQVTGTRAGDEVEVWFEGSRGGQPVSSEHFTYTVAADTGNRVLVIADEDYTGVNPDYPASVTAPKYLQAHVDALASRGIRADTWDVDAQGVPHDLGVLAHYDAVLWYLGDNRLTQDPEDELTETFFQPPAPDLAVAEREHALTLAVRDFLNEGGKLVHAGETSAYYGALGSTLGGIWYGLDGAPEEDCVITTEAADCLLLSDDFAQYYLGAYSRASLEGAGGVTGRRGTPLLGLSASFGGGATRANPLDEPGTFTVTSDVLPVSDFPQFRSAGLADYTDPVGPLSPVEGDFAVSAAHADNSYMRLARTFDLTGLSADDAPALAAKMTWDTETAYDHVIVEARTAGGDDWTTLAERGGATSSEVPAECEAGFLLQTHPWLAHYLTAGDPCTATGSSGEWNSLTGSSGGWQDVAFDLSAFAGSEVEVVVSYVTDPNTGGLGVAVDDTRLSTASGSGDAEGFESGLGAWRIAGAPEGSGANAGDFERGNGLAGSAAVVATPDTLLLGFGFEQLSDPAIGASMAGDAVNGLLAP</sequence>
<dbReference type="SUPFAM" id="SSF53187">
    <property type="entry name" value="Zn-dependent exopeptidases"/>
    <property type="match status" value="1"/>
</dbReference>
<keyword evidence="9" id="KW-0732">Signal</keyword>
<feature type="chain" id="PRO_5047358958" evidence="9">
    <location>
        <begin position="28"/>
        <end position="1044"/>
    </location>
</feature>
<evidence type="ECO:0000256" key="4">
    <source>
        <dbReference type="ARBA" id="ARBA00022801"/>
    </source>
</evidence>
<evidence type="ECO:0000313" key="12">
    <source>
        <dbReference type="Proteomes" id="UP001501195"/>
    </source>
</evidence>
<evidence type="ECO:0000256" key="3">
    <source>
        <dbReference type="ARBA" id="ARBA00022670"/>
    </source>
</evidence>
<keyword evidence="5" id="KW-0862">Zinc</keyword>
<dbReference type="PROSITE" id="PS52035">
    <property type="entry name" value="PEPTIDASE_M14"/>
    <property type="match status" value="1"/>
</dbReference>
<dbReference type="SMART" id="SM00631">
    <property type="entry name" value="Zn_pept"/>
    <property type="match status" value="1"/>
</dbReference>
<comment type="caution">
    <text evidence="11">The sequence shown here is derived from an EMBL/GenBank/DDBJ whole genome shotgun (WGS) entry which is preliminary data.</text>
</comment>
<dbReference type="Proteomes" id="UP001501195">
    <property type="component" value="Unassembled WGS sequence"/>
</dbReference>
<dbReference type="CDD" id="cd03859">
    <property type="entry name" value="M14_CPT"/>
    <property type="match status" value="1"/>
</dbReference>
<evidence type="ECO:0000256" key="8">
    <source>
        <dbReference type="SAM" id="MobiDB-lite"/>
    </source>
</evidence>
<dbReference type="PANTHER" id="PTHR11705:SF143">
    <property type="entry name" value="SLL0236 PROTEIN"/>
    <property type="match status" value="1"/>
</dbReference>
<reference evidence="12" key="1">
    <citation type="journal article" date="2019" name="Int. J. Syst. Evol. Microbiol.">
        <title>The Global Catalogue of Microorganisms (GCM) 10K type strain sequencing project: providing services to taxonomists for standard genome sequencing and annotation.</title>
        <authorList>
            <consortium name="The Broad Institute Genomics Platform"/>
            <consortium name="The Broad Institute Genome Sequencing Center for Infectious Disease"/>
            <person name="Wu L."/>
            <person name="Ma J."/>
        </authorList>
    </citation>
    <scope>NUCLEOTIDE SEQUENCE [LARGE SCALE GENOMIC DNA]</scope>
    <source>
        <strain evidence="12">JCM 18126</strain>
    </source>
</reference>
<dbReference type="Pfam" id="PF00246">
    <property type="entry name" value="Peptidase_M14"/>
    <property type="match status" value="1"/>
</dbReference>
<evidence type="ECO:0000256" key="6">
    <source>
        <dbReference type="ARBA" id="ARBA00023049"/>
    </source>
</evidence>
<evidence type="ECO:0000256" key="1">
    <source>
        <dbReference type="ARBA" id="ARBA00001947"/>
    </source>
</evidence>
<evidence type="ECO:0000256" key="5">
    <source>
        <dbReference type="ARBA" id="ARBA00022833"/>
    </source>
</evidence>